<sequence>MGMSGPGEHPSSLEHMPRSTAIAEADPAGGVLRYRGIDVRDLVGVVPFDRVWGLLVVDDLGHRLPPADIFPLPARTGDMSSDVVSALASVSPVWGFGPLHDIDDATAVDHLARTSVLMLSFVAQSARGPELPVVPQRVVDGAGSVAERFLVRWRGEADPRHVEALDAYFVTAAEHGFNASTYTARIVASTGADAATCLAAGVSAISGPLHGGAPARVLRLLHAVEHLDDPTPTLVSLLDSGRRIMGFGHSVYRARDPRADTIRDVCRRLDAPLFEVAATVDRTASALLAERLPGKAVHTNLDFWAAVLLDLAEVPPNAFSSLFACARSAGWSAHILEQKQRGTVIRPYAHYDGRPPRAVSEVTGWDDRFSDPDAGAQP</sequence>
<dbReference type="PRINTS" id="PR00143">
    <property type="entry name" value="CITRTSNTHASE"/>
</dbReference>
<dbReference type="GO" id="GO:0005975">
    <property type="term" value="P:carbohydrate metabolic process"/>
    <property type="evidence" value="ECO:0007669"/>
    <property type="project" value="TreeGrafter"/>
</dbReference>
<dbReference type="Gene3D" id="1.10.230.10">
    <property type="entry name" value="Cytochrome P450-Terp, domain 2"/>
    <property type="match status" value="1"/>
</dbReference>
<dbReference type="Proteomes" id="UP000004367">
    <property type="component" value="Unassembled WGS sequence"/>
</dbReference>
<accession>H5UTB4</accession>
<dbReference type="STRING" id="1089455.MOPEL_091_00170"/>
<evidence type="ECO:0000256" key="5">
    <source>
        <dbReference type="RuleBase" id="RU003406"/>
    </source>
</evidence>
<comment type="pathway">
    <text evidence="1">Carbohydrate metabolism; tricarboxylic acid cycle.</text>
</comment>
<dbReference type="OrthoDB" id="9800864at2"/>
<dbReference type="InterPro" id="IPR002020">
    <property type="entry name" value="Citrate_synthase"/>
</dbReference>
<dbReference type="PROSITE" id="PS00480">
    <property type="entry name" value="CITRATE_SYNTHASE"/>
    <property type="match status" value="1"/>
</dbReference>
<dbReference type="GO" id="GO:0036440">
    <property type="term" value="F:citrate synthase activity"/>
    <property type="evidence" value="ECO:0007669"/>
    <property type="project" value="UniProtKB-EC"/>
</dbReference>
<keyword evidence="4 5" id="KW-0808">Transferase</keyword>
<dbReference type="Gene3D" id="1.10.580.10">
    <property type="entry name" value="Citrate Synthase, domain 1"/>
    <property type="match status" value="1"/>
</dbReference>
<dbReference type="InterPro" id="IPR016143">
    <property type="entry name" value="Citrate_synth-like_sm_a-sub"/>
</dbReference>
<gene>
    <name evidence="6" type="primary">citA</name>
    <name evidence="6" type="ORF">MOPEL_091_00170</name>
</gene>
<dbReference type="EC" id="2.3.3.16" evidence="3"/>
<dbReference type="SUPFAM" id="SSF48256">
    <property type="entry name" value="Citrate synthase"/>
    <property type="match status" value="1"/>
</dbReference>
<dbReference type="GO" id="GO:0005829">
    <property type="term" value="C:cytosol"/>
    <property type="evidence" value="ECO:0007669"/>
    <property type="project" value="TreeGrafter"/>
</dbReference>
<dbReference type="GO" id="GO:0006099">
    <property type="term" value="P:tricarboxylic acid cycle"/>
    <property type="evidence" value="ECO:0007669"/>
    <property type="project" value="UniProtKB-UniPathway"/>
</dbReference>
<dbReference type="UniPathway" id="UPA00223"/>
<evidence type="ECO:0000256" key="1">
    <source>
        <dbReference type="ARBA" id="ARBA00005163"/>
    </source>
</evidence>
<dbReference type="InterPro" id="IPR019810">
    <property type="entry name" value="Citrate_synthase_AS"/>
</dbReference>
<dbReference type="PANTHER" id="PTHR11739:SF23">
    <property type="entry name" value="CITRATE SYNTHASE 2-RELATED"/>
    <property type="match status" value="1"/>
</dbReference>
<dbReference type="AlphaFoldDB" id="H5UTB4"/>
<dbReference type="InterPro" id="IPR036969">
    <property type="entry name" value="Citrate_synthase_sf"/>
</dbReference>
<evidence type="ECO:0000256" key="3">
    <source>
        <dbReference type="ARBA" id="ARBA00012972"/>
    </source>
</evidence>
<evidence type="ECO:0000256" key="2">
    <source>
        <dbReference type="ARBA" id="ARBA00010566"/>
    </source>
</evidence>
<dbReference type="EMBL" id="BAFE01000068">
    <property type="protein sequence ID" value="GAB48972.1"/>
    <property type="molecule type" value="Genomic_DNA"/>
</dbReference>
<evidence type="ECO:0000313" key="7">
    <source>
        <dbReference type="Proteomes" id="UP000004367"/>
    </source>
</evidence>
<evidence type="ECO:0000256" key="4">
    <source>
        <dbReference type="ARBA" id="ARBA00022679"/>
    </source>
</evidence>
<reference evidence="6 7" key="1">
    <citation type="submission" date="2012-02" db="EMBL/GenBank/DDBJ databases">
        <title>Whole genome shotgun sequence of Mobilicoccus pelagius NBRC 104925.</title>
        <authorList>
            <person name="Yoshida Y."/>
            <person name="Hosoyama A."/>
            <person name="Tsuchikane K."/>
            <person name="Katsumata H."/>
            <person name="Yamazaki S."/>
            <person name="Fujita N."/>
        </authorList>
    </citation>
    <scope>NUCLEOTIDE SEQUENCE [LARGE SCALE GENOMIC DNA]</scope>
    <source>
        <strain evidence="6 7">NBRC 104925</strain>
    </source>
</reference>
<protein>
    <recommendedName>
        <fullName evidence="3">citrate synthase (unknown stereospecificity)</fullName>
        <ecNumber evidence="3">2.3.3.16</ecNumber>
    </recommendedName>
</protein>
<evidence type="ECO:0000313" key="6">
    <source>
        <dbReference type="EMBL" id="GAB48972.1"/>
    </source>
</evidence>
<dbReference type="PANTHER" id="PTHR11739">
    <property type="entry name" value="CITRATE SYNTHASE"/>
    <property type="match status" value="1"/>
</dbReference>
<keyword evidence="7" id="KW-1185">Reference proteome</keyword>
<proteinExistence type="inferred from homology"/>
<comment type="similarity">
    <text evidence="2 5">Belongs to the citrate synthase family.</text>
</comment>
<dbReference type="Pfam" id="PF00285">
    <property type="entry name" value="Citrate_synt"/>
    <property type="match status" value="1"/>
</dbReference>
<dbReference type="InterPro" id="IPR016142">
    <property type="entry name" value="Citrate_synth-like_lrg_a-sub"/>
</dbReference>
<organism evidence="6 7">
    <name type="scientific">Mobilicoccus pelagius NBRC 104925</name>
    <dbReference type="NCBI Taxonomy" id="1089455"/>
    <lineage>
        <taxon>Bacteria</taxon>
        <taxon>Bacillati</taxon>
        <taxon>Actinomycetota</taxon>
        <taxon>Actinomycetes</taxon>
        <taxon>Micrococcales</taxon>
        <taxon>Dermatophilaceae</taxon>
        <taxon>Mobilicoccus</taxon>
    </lineage>
</organism>
<comment type="caution">
    <text evidence="6">The sequence shown here is derived from an EMBL/GenBank/DDBJ whole genome shotgun (WGS) entry which is preliminary data.</text>
</comment>
<dbReference type="NCBIfam" id="NF009005">
    <property type="entry name" value="PRK12350.1"/>
    <property type="match status" value="1"/>
</dbReference>
<name>H5UTB4_9MICO</name>
<dbReference type="eggNOG" id="COG0372">
    <property type="taxonomic scope" value="Bacteria"/>
</dbReference>